<evidence type="ECO:0000256" key="1">
    <source>
        <dbReference type="SAM" id="MobiDB-lite"/>
    </source>
</evidence>
<dbReference type="EMBL" id="JAUJYN010000012">
    <property type="protein sequence ID" value="KAK1259937.1"/>
    <property type="molecule type" value="Genomic_DNA"/>
</dbReference>
<reference evidence="2" key="2">
    <citation type="submission" date="2023-06" db="EMBL/GenBank/DDBJ databases">
        <authorList>
            <person name="Ma L."/>
            <person name="Liu K.-W."/>
            <person name="Li Z."/>
            <person name="Hsiao Y.-Y."/>
            <person name="Qi Y."/>
            <person name="Fu T."/>
            <person name="Tang G."/>
            <person name="Zhang D."/>
            <person name="Sun W.-H."/>
            <person name="Liu D.-K."/>
            <person name="Li Y."/>
            <person name="Chen G.-Z."/>
            <person name="Liu X.-D."/>
            <person name="Liao X.-Y."/>
            <person name="Jiang Y.-T."/>
            <person name="Yu X."/>
            <person name="Hao Y."/>
            <person name="Huang J."/>
            <person name="Zhao X.-W."/>
            <person name="Ke S."/>
            <person name="Chen Y.-Y."/>
            <person name="Wu W.-L."/>
            <person name="Hsu J.-L."/>
            <person name="Lin Y.-F."/>
            <person name="Huang M.-D."/>
            <person name="Li C.-Y."/>
            <person name="Huang L."/>
            <person name="Wang Z.-W."/>
            <person name="Zhao X."/>
            <person name="Zhong W.-Y."/>
            <person name="Peng D.-H."/>
            <person name="Ahmad S."/>
            <person name="Lan S."/>
            <person name="Zhang J.-S."/>
            <person name="Tsai W.-C."/>
            <person name="Van De Peer Y."/>
            <person name="Liu Z.-J."/>
        </authorList>
    </citation>
    <scope>NUCLEOTIDE SEQUENCE</scope>
    <source>
        <strain evidence="2">SCP</strain>
        <tissue evidence="2">Leaves</tissue>
    </source>
</reference>
<organism evidence="2 3">
    <name type="scientific">Acorus gramineus</name>
    <name type="common">Dwarf sweet flag</name>
    <dbReference type="NCBI Taxonomy" id="55184"/>
    <lineage>
        <taxon>Eukaryota</taxon>
        <taxon>Viridiplantae</taxon>
        <taxon>Streptophyta</taxon>
        <taxon>Embryophyta</taxon>
        <taxon>Tracheophyta</taxon>
        <taxon>Spermatophyta</taxon>
        <taxon>Magnoliopsida</taxon>
        <taxon>Liliopsida</taxon>
        <taxon>Acoraceae</taxon>
        <taxon>Acorus</taxon>
    </lineage>
</organism>
<sequence length="80" mass="8927">MASLQRLSLPKHLCHLSHLPMPKTFPTYQQGHNSCHTSSPTPNPSHSSEYSIPPSYPPDSIRSGWFGGWSWRRLVRGGGT</sequence>
<feature type="region of interest" description="Disordered" evidence="1">
    <location>
        <begin position="25"/>
        <end position="55"/>
    </location>
</feature>
<evidence type="ECO:0000313" key="2">
    <source>
        <dbReference type="EMBL" id="KAK1259937.1"/>
    </source>
</evidence>
<dbReference type="AlphaFoldDB" id="A0AAV9A6T4"/>
<accession>A0AAV9A6T4</accession>
<protein>
    <submittedName>
        <fullName evidence="2">Uncharacterized protein</fullName>
    </submittedName>
</protein>
<dbReference type="Proteomes" id="UP001179952">
    <property type="component" value="Unassembled WGS sequence"/>
</dbReference>
<proteinExistence type="predicted"/>
<name>A0AAV9A6T4_ACOGR</name>
<comment type="caution">
    <text evidence="2">The sequence shown here is derived from an EMBL/GenBank/DDBJ whole genome shotgun (WGS) entry which is preliminary data.</text>
</comment>
<gene>
    <name evidence="2" type="ORF">QJS04_geneDACA023343</name>
</gene>
<reference evidence="2" key="1">
    <citation type="journal article" date="2023" name="Nat. Commun.">
        <title>Diploid and tetraploid genomes of Acorus and the evolution of monocots.</title>
        <authorList>
            <person name="Ma L."/>
            <person name="Liu K.W."/>
            <person name="Li Z."/>
            <person name="Hsiao Y.Y."/>
            <person name="Qi Y."/>
            <person name="Fu T."/>
            <person name="Tang G.D."/>
            <person name="Zhang D."/>
            <person name="Sun W.H."/>
            <person name="Liu D.K."/>
            <person name="Li Y."/>
            <person name="Chen G.Z."/>
            <person name="Liu X.D."/>
            <person name="Liao X.Y."/>
            <person name="Jiang Y.T."/>
            <person name="Yu X."/>
            <person name="Hao Y."/>
            <person name="Huang J."/>
            <person name="Zhao X.W."/>
            <person name="Ke S."/>
            <person name="Chen Y.Y."/>
            <person name="Wu W.L."/>
            <person name="Hsu J.L."/>
            <person name="Lin Y.F."/>
            <person name="Huang M.D."/>
            <person name="Li C.Y."/>
            <person name="Huang L."/>
            <person name="Wang Z.W."/>
            <person name="Zhao X."/>
            <person name="Zhong W.Y."/>
            <person name="Peng D.H."/>
            <person name="Ahmad S."/>
            <person name="Lan S."/>
            <person name="Zhang J.S."/>
            <person name="Tsai W.C."/>
            <person name="Van de Peer Y."/>
            <person name="Liu Z.J."/>
        </authorList>
    </citation>
    <scope>NUCLEOTIDE SEQUENCE</scope>
    <source>
        <strain evidence="2">SCP</strain>
    </source>
</reference>
<feature type="compositionally biased region" description="Low complexity" evidence="1">
    <location>
        <begin position="33"/>
        <end position="55"/>
    </location>
</feature>
<keyword evidence="3" id="KW-1185">Reference proteome</keyword>
<evidence type="ECO:0000313" key="3">
    <source>
        <dbReference type="Proteomes" id="UP001179952"/>
    </source>
</evidence>